<dbReference type="Pfam" id="PF20311">
    <property type="entry name" value="DUF6607"/>
    <property type="match status" value="1"/>
</dbReference>
<dbReference type="InterPro" id="IPR046715">
    <property type="entry name" value="DUF6607"/>
</dbReference>
<name>A0A7G1QA59_9GAMM</name>
<evidence type="ECO:0000256" key="1">
    <source>
        <dbReference type="SAM" id="SignalP"/>
    </source>
</evidence>
<evidence type="ECO:0000313" key="2">
    <source>
        <dbReference type="EMBL" id="CAB1275832.1"/>
    </source>
</evidence>
<dbReference type="RefSeq" id="WP_197745161.1">
    <property type="nucleotide sequence ID" value="NZ_LR778175.1"/>
</dbReference>
<dbReference type="EMBL" id="LR778175">
    <property type="protein sequence ID" value="CAB1275832.1"/>
    <property type="molecule type" value="Genomic_DNA"/>
</dbReference>
<evidence type="ECO:0008006" key="4">
    <source>
        <dbReference type="Google" id="ProtNLM"/>
    </source>
</evidence>
<feature type="chain" id="PRO_5029007493" description="Secreted protein" evidence="1">
    <location>
        <begin position="24"/>
        <end position="233"/>
    </location>
</feature>
<protein>
    <recommendedName>
        <fullName evidence="4">Secreted protein</fullName>
    </recommendedName>
</protein>
<keyword evidence="3" id="KW-1185">Reference proteome</keyword>
<feature type="signal peptide" evidence="1">
    <location>
        <begin position="1"/>
        <end position="23"/>
    </location>
</feature>
<evidence type="ECO:0000313" key="3">
    <source>
        <dbReference type="Proteomes" id="UP000516072"/>
    </source>
</evidence>
<dbReference type="KEGG" id="ntg:NSCAC_0865"/>
<dbReference type="Proteomes" id="UP000516072">
    <property type="component" value="Chromosome"/>
</dbReference>
<gene>
    <name evidence="2" type="ORF">NSCAC_0865</name>
</gene>
<sequence>MIRHYHILTLATMIGGGVSVALAQETTPKEMSNVENISGCFDVTYRFIEDGVHDMFSKQHKQELNTPSREWISFKEKEGEKNTFILQHVTFSREEKEPQSHFHEIWKYHPNTGSWTQEVRSQAYGSEKTELRYQCTASWNMNQWQCHSTNEAGKPFRDNGAPFGFKRTDYDHLNRNNSILVTPNGWVQSEQNKKISASGAVAAYELGWITYQRLEDGFCETAIKPYPREIATK</sequence>
<organism evidence="2 3">
    <name type="scientific">Candidatus Nitrosacidococcus tergens</name>
    <dbReference type="NCBI Taxonomy" id="553981"/>
    <lineage>
        <taxon>Bacteria</taxon>
        <taxon>Pseudomonadati</taxon>
        <taxon>Pseudomonadota</taxon>
        <taxon>Gammaproteobacteria</taxon>
        <taxon>Chromatiales</taxon>
        <taxon>Chromatiaceae</taxon>
        <taxon>Candidatus Nitrosacidococcus</taxon>
    </lineage>
</organism>
<keyword evidence="1" id="KW-0732">Signal</keyword>
<proteinExistence type="predicted"/>
<reference evidence="2 3" key="1">
    <citation type="submission" date="2020-03" db="EMBL/GenBank/DDBJ databases">
        <authorList>
            <person name="Picone N."/>
        </authorList>
    </citation>
    <scope>NUCLEOTIDE SEQUENCE [LARGE SCALE GENOMIC DNA]</scope>
    <source>
        <strain evidence="2">NSCAC1</strain>
    </source>
</reference>
<accession>A0A7G1QA59</accession>
<dbReference type="AlphaFoldDB" id="A0A7G1QA59"/>